<dbReference type="OrthoDB" id="6599116at2759"/>
<accession>A0A6G0YDS6</accession>
<comment type="caution">
    <text evidence="1">The sequence shown here is derived from an EMBL/GenBank/DDBJ whole genome shotgun (WGS) entry which is preliminary data.</text>
</comment>
<dbReference type="AlphaFoldDB" id="A0A6G0YDS6"/>
<protein>
    <submittedName>
        <fullName evidence="1">Uncharacterized protein</fullName>
    </submittedName>
</protein>
<dbReference type="EMBL" id="VUJU01004574">
    <property type="protein sequence ID" value="KAF0753932.1"/>
    <property type="molecule type" value="Genomic_DNA"/>
</dbReference>
<reference evidence="1 2" key="1">
    <citation type="submission" date="2019-08" db="EMBL/GenBank/DDBJ databases">
        <title>Whole genome of Aphis craccivora.</title>
        <authorList>
            <person name="Voronova N.V."/>
            <person name="Shulinski R.S."/>
            <person name="Bandarenka Y.V."/>
            <person name="Zhorov D.G."/>
            <person name="Warner D."/>
        </authorList>
    </citation>
    <scope>NUCLEOTIDE SEQUENCE [LARGE SCALE GENOMIC DNA]</scope>
    <source>
        <strain evidence="1">180601</strain>
        <tissue evidence="1">Whole Body</tissue>
    </source>
</reference>
<name>A0A6G0YDS6_APHCR</name>
<dbReference type="Proteomes" id="UP000478052">
    <property type="component" value="Unassembled WGS sequence"/>
</dbReference>
<organism evidence="1 2">
    <name type="scientific">Aphis craccivora</name>
    <name type="common">Cowpea aphid</name>
    <dbReference type="NCBI Taxonomy" id="307492"/>
    <lineage>
        <taxon>Eukaryota</taxon>
        <taxon>Metazoa</taxon>
        <taxon>Ecdysozoa</taxon>
        <taxon>Arthropoda</taxon>
        <taxon>Hexapoda</taxon>
        <taxon>Insecta</taxon>
        <taxon>Pterygota</taxon>
        <taxon>Neoptera</taxon>
        <taxon>Paraneoptera</taxon>
        <taxon>Hemiptera</taxon>
        <taxon>Sternorrhyncha</taxon>
        <taxon>Aphidomorpha</taxon>
        <taxon>Aphidoidea</taxon>
        <taxon>Aphididae</taxon>
        <taxon>Aphidini</taxon>
        <taxon>Aphis</taxon>
        <taxon>Aphis</taxon>
    </lineage>
</organism>
<proteinExistence type="predicted"/>
<evidence type="ECO:0000313" key="1">
    <source>
        <dbReference type="EMBL" id="KAF0753932.1"/>
    </source>
</evidence>
<gene>
    <name evidence="1" type="ORF">FWK35_00014965</name>
</gene>
<sequence>MTENKNTTEKNVNHNHQIDLQKLQRPFVSASAKRKATDDICERPAKILHRILTIQDTTLIKVWWRRIQKVDLSSEYKLNGSIIREWLLHVIRMVFLEPENVFDYFN</sequence>
<evidence type="ECO:0000313" key="2">
    <source>
        <dbReference type="Proteomes" id="UP000478052"/>
    </source>
</evidence>
<keyword evidence="2" id="KW-1185">Reference proteome</keyword>